<feature type="signal peptide" evidence="1">
    <location>
        <begin position="1"/>
        <end position="31"/>
    </location>
</feature>
<feature type="chain" id="PRO_5001652452" evidence="1">
    <location>
        <begin position="32"/>
        <end position="372"/>
    </location>
</feature>
<accession>A0A068RC51</accession>
<protein>
    <submittedName>
        <fullName evidence="3">Uncharacterized protein YncE</fullName>
    </submittedName>
</protein>
<sequence>MTINALIKKGKSATFPLMLLSIVLFSGSLSAQNAREVLRKPIGKGAYELVYSQGEDALYLATSQSRKLDKGGVVYRLNPATLDVTQIIHNDIKPLGAAINNKTNMLFFSNTVNSAITAIDAKTGKVMKRLVLDSRKGSETVKPLAPRELVVDADTDTLYITGVGGSSVVWVVNGEDLTLRTTITHTGKLGTGLALDSAANRLFVTNADGELVTIDTKSNKVLSRKKLDASKEHFFLNISLDIATHRAFITDSKQPQVLVVDTRNGNILGKIDVPESLAVLFNPVRNEVYVTHRQAGEVSVIDAQSHHLLNTIKTPTHPNSLALSADGQTLYISIKQAASREKEASAPDDVMRRLSRLLILRPSRASFSSRFW</sequence>
<dbReference type="RefSeq" id="WP_084776684.1">
    <property type="nucleotide sequence ID" value="NZ_FR904237.1"/>
</dbReference>
<evidence type="ECO:0000256" key="1">
    <source>
        <dbReference type="SAM" id="SignalP"/>
    </source>
</evidence>
<feature type="domain" description="Pyrrolo-quinoline quinone repeat" evidence="2">
    <location>
        <begin position="168"/>
        <end position="311"/>
    </location>
</feature>
<dbReference type="PANTHER" id="PTHR47197">
    <property type="entry name" value="PROTEIN NIRF"/>
    <property type="match status" value="1"/>
</dbReference>
<dbReference type="OrthoDB" id="7767057at2"/>
<gene>
    <name evidence="3" type="primary">yncE</name>
    <name evidence="3" type="ORF">SCTVLC_2070</name>
</gene>
<dbReference type="SUPFAM" id="SSF51004">
    <property type="entry name" value="C-terminal (heme d1) domain of cytochrome cd1-nitrite reductase"/>
    <property type="match status" value="1"/>
</dbReference>
<reference evidence="3" key="1">
    <citation type="submission" date="2013-06" db="EMBL/GenBank/DDBJ databases">
        <authorList>
            <person name="Mazano-Marin A."/>
        </authorList>
    </citation>
    <scope>NUCLEOTIDE SEQUENCE</scope>
    <source>
        <strain evidence="3">SCt-VLC</strain>
    </source>
</reference>
<dbReference type="SMR" id="A0A068RC51"/>
<reference evidence="3" key="2">
    <citation type="journal article" date="2014" name="Genome Biol. Evol.">
        <title>Settling down: the genome of Serratia symbiotica from the aphid Cinara tujafilina zooms in on the process of accommodation to a cooperative intracellular life.</title>
        <authorList>
            <person name="Manzano-Marin A."/>
            <person name="Latorre A."/>
        </authorList>
    </citation>
    <scope>NUCLEOTIDE SEQUENCE</scope>
    <source>
        <strain evidence="3">SCt-VLC</strain>
    </source>
</reference>
<dbReference type="Gene3D" id="2.130.10.10">
    <property type="entry name" value="YVTN repeat-like/Quinoprotein amine dehydrogenase"/>
    <property type="match status" value="1"/>
</dbReference>
<evidence type="ECO:0000313" key="3">
    <source>
        <dbReference type="EMBL" id="CDG48740.1"/>
    </source>
</evidence>
<dbReference type="InterPro" id="IPR051200">
    <property type="entry name" value="Host-pathogen_enzymatic-act"/>
</dbReference>
<proteinExistence type="predicted"/>
<organism evidence="3">
    <name type="scientific">Serratia symbiotica SCt-VLC</name>
    <dbReference type="NCBI Taxonomy" id="1347341"/>
    <lineage>
        <taxon>Bacteria</taxon>
        <taxon>Pseudomonadati</taxon>
        <taxon>Pseudomonadota</taxon>
        <taxon>Gammaproteobacteria</taxon>
        <taxon>Enterobacterales</taxon>
        <taxon>Yersiniaceae</taxon>
        <taxon>Serratia</taxon>
        <taxon>Serratia symbiotica</taxon>
    </lineage>
</organism>
<evidence type="ECO:0000259" key="2">
    <source>
        <dbReference type="Pfam" id="PF13360"/>
    </source>
</evidence>
<dbReference type="Pfam" id="PF13360">
    <property type="entry name" value="PQQ_2"/>
    <property type="match status" value="1"/>
</dbReference>
<keyword evidence="1" id="KW-0732">Signal</keyword>
<dbReference type="InterPro" id="IPR011048">
    <property type="entry name" value="Haem_d1_sf"/>
</dbReference>
<dbReference type="InterPro" id="IPR002372">
    <property type="entry name" value="PQQ_rpt_dom"/>
</dbReference>
<dbReference type="PANTHER" id="PTHR47197:SF3">
    <property type="entry name" value="DIHYDRO-HEME D1 DEHYDROGENASE"/>
    <property type="match status" value="1"/>
</dbReference>
<dbReference type="EMBL" id="FR904237">
    <property type="protein sequence ID" value="CDG48740.1"/>
    <property type="molecule type" value="Genomic_DNA"/>
</dbReference>
<dbReference type="InterPro" id="IPR015943">
    <property type="entry name" value="WD40/YVTN_repeat-like_dom_sf"/>
</dbReference>
<dbReference type="AlphaFoldDB" id="A0A068RC51"/>
<name>A0A068RC51_9GAMM</name>